<reference evidence="2 3" key="2">
    <citation type="submission" date="2018-09" db="EMBL/GenBank/DDBJ databases">
        <title>Genome of Sphaerochaeta halotolerans strain 4-11.</title>
        <authorList>
            <person name="Nazina T.N."/>
            <person name="Sokolova D.S."/>
        </authorList>
    </citation>
    <scope>NUCLEOTIDE SEQUENCE [LARGE SCALE GENOMIC DNA]</scope>
    <source>
        <strain evidence="2 3">4-11</strain>
    </source>
</reference>
<dbReference type="SUPFAM" id="SSF46785">
    <property type="entry name" value="Winged helix' DNA-binding domain"/>
    <property type="match status" value="1"/>
</dbReference>
<comment type="caution">
    <text evidence="2">The sequence shown here is derived from an EMBL/GenBank/DDBJ whole genome shotgun (WGS) entry which is preliminary data.</text>
</comment>
<dbReference type="SUPFAM" id="SSF53067">
    <property type="entry name" value="Actin-like ATPase domain"/>
    <property type="match status" value="1"/>
</dbReference>
<dbReference type="Proteomes" id="UP000264002">
    <property type="component" value="Unassembled WGS sequence"/>
</dbReference>
<proteinExistence type="inferred from homology"/>
<dbReference type="AlphaFoldDB" id="A0A372MJ44"/>
<gene>
    <name evidence="2" type="ORF">DYP60_01930</name>
</gene>
<protein>
    <submittedName>
        <fullName evidence="2">ROK family protein</fullName>
    </submittedName>
</protein>
<organism evidence="2 3">
    <name type="scientific">Sphaerochaeta halotolerans</name>
    <dbReference type="NCBI Taxonomy" id="2293840"/>
    <lineage>
        <taxon>Bacteria</taxon>
        <taxon>Pseudomonadati</taxon>
        <taxon>Spirochaetota</taxon>
        <taxon>Spirochaetia</taxon>
        <taxon>Spirochaetales</taxon>
        <taxon>Sphaerochaetaceae</taxon>
        <taxon>Sphaerochaeta</taxon>
    </lineage>
</organism>
<comment type="similarity">
    <text evidence="1">Belongs to the ROK (NagC/XylR) family.</text>
</comment>
<dbReference type="InterPro" id="IPR036390">
    <property type="entry name" value="WH_DNA-bd_sf"/>
</dbReference>
<dbReference type="PANTHER" id="PTHR18964">
    <property type="entry name" value="ROK (REPRESSOR, ORF, KINASE) FAMILY"/>
    <property type="match status" value="1"/>
</dbReference>
<dbReference type="InterPro" id="IPR000600">
    <property type="entry name" value="ROK"/>
</dbReference>
<dbReference type="Gene3D" id="1.10.10.10">
    <property type="entry name" value="Winged helix-like DNA-binding domain superfamily/Winged helix DNA-binding domain"/>
    <property type="match status" value="1"/>
</dbReference>
<dbReference type="RefSeq" id="WP_117329186.1">
    <property type="nucleotide sequence ID" value="NZ_QUWK01000002.1"/>
</dbReference>
<dbReference type="Gene3D" id="3.30.420.40">
    <property type="match status" value="2"/>
</dbReference>
<dbReference type="InterPro" id="IPR036388">
    <property type="entry name" value="WH-like_DNA-bd_sf"/>
</dbReference>
<evidence type="ECO:0000313" key="3">
    <source>
        <dbReference type="Proteomes" id="UP000264002"/>
    </source>
</evidence>
<keyword evidence="3" id="KW-1185">Reference proteome</keyword>
<reference evidence="3" key="1">
    <citation type="submission" date="2018-08" db="EMBL/GenBank/DDBJ databases">
        <authorList>
            <person name="Grouzdev D.S."/>
            <person name="Krutkina M.S."/>
        </authorList>
    </citation>
    <scope>NUCLEOTIDE SEQUENCE [LARGE SCALE GENOMIC DNA]</scope>
    <source>
        <strain evidence="3">4-11</strain>
    </source>
</reference>
<dbReference type="PANTHER" id="PTHR18964:SF149">
    <property type="entry name" value="BIFUNCTIONAL UDP-N-ACETYLGLUCOSAMINE 2-EPIMERASE_N-ACETYLMANNOSAMINE KINASE"/>
    <property type="match status" value="1"/>
</dbReference>
<sequence>MQGNPLRTADLRVHNQNIVLSMIHATGRHGISQSEVVQKTGLKAPTIFRIFSSLEEDGLIESIEGGSEDSTIRKGRRPVFYVVSENARFTIGLEFWTAFLSLGVFNFQGERIHSAMHPLPEHVQAQEVTDLIVTEIERVLFDLHIEKERVIGVGVAAPGQVDLERKRVRYYPRIEGMKDIALVAELESRLDIPVMIHNNCSALALSEYRHGGYDHQGSMFTFLLRTGVNGAFVHDDEIYVNSGNQTIETGHIPINADGPRCSCGSRGCLQAYLQDLDPNSLDLRLALFEGLDAKLQAGDPVARRTIERAAGYLVVAIRVLMRLFAPKSFLFVGCCDVVAEAIRDQVIRLLDEPDAFSVEPPRIFATAYDPLLAQKGASDLVLQEFFR</sequence>
<accession>A0A372MJ44</accession>
<name>A0A372MJ44_9SPIR</name>
<dbReference type="EMBL" id="QUWK01000002">
    <property type="protein sequence ID" value="RFU95789.1"/>
    <property type="molecule type" value="Genomic_DNA"/>
</dbReference>
<dbReference type="InterPro" id="IPR043129">
    <property type="entry name" value="ATPase_NBD"/>
</dbReference>
<dbReference type="Pfam" id="PF00480">
    <property type="entry name" value="ROK"/>
    <property type="match status" value="1"/>
</dbReference>
<evidence type="ECO:0000313" key="2">
    <source>
        <dbReference type="EMBL" id="RFU95789.1"/>
    </source>
</evidence>
<evidence type="ECO:0000256" key="1">
    <source>
        <dbReference type="ARBA" id="ARBA00006479"/>
    </source>
</evidence>